<comment type="caution">
    <text evidence="2">The sequence shown here is derived from an EMBL/GenBank/DDBJ whole genome shotgun (WGS) entry which is preliminary data.</text>
</comment>
<evidence type="ECO:0000313" key="3">
    <source>
        <dbReference type="Proteomes" id="UP000499080"/>
    </source>
</evidence>
<dbReference type="AlphaFoldDB" id="A0A4Y2VRM0"/>
<keyword evidence="1" id="KW-0812">Transmembrane</keyword>
<dbReference type="EMBL" id="BGPR01049444">
    <property type="protein sequence ID" value="GBO26440.1"/>
    <property type="molecule type" value="Genomic_DNA"/>
</dbReference>
<name>A0A4Y2VRM0_ARAVE</name>
<evidence type="ECO:0000313" key="2">
    <source>
        <dbReference type="EMBL" id="GBO26440.1"/>
    </source>
</evidence>
<proteinExistence type="predicted"/>
<feature type="transmembrane region" description="Helical" evidence="1">
    <location>
        <begin position="101"/>
        <end position="124"/>
    </location>
</feature>
<accession>A0A4Y2VRM0</accession>
<protein>
    <submittedName>
        <fullName evidence="2">Uncharacterized protein</fullName>
    </submittedName>
</protein>
<keyword evidence="1" id="KW-0472">Membrane</keyword>
<evidence type="ECO:0000256" key="1">
    <source>
        <dbReference type="SAM" id="Phobius"/>
    </source>
</evidence>
<keyword evidence="3" id="KW-1185">Reference proteome</keyword>
<keyword evidence="1" id="KW-1133">Transmembrane helix</keyword>
<gene>
    <name evidence="2" type="ORF">AVEN_117863_1</name>
</gene>
<dbReference type="Proteomes" id="UP000499080">
    <property type="component" value="Unassembled WGS sequence"/>
</dbReference>
<organism evidence="2 3">
    <name type="scientific">Araneus ventricosus</name>
    <name type="common">Orbweaver spider</name>
    <name type="synonym">Epeira ventricosa</name>
    <dbReference type="NCBI Taxonomy" id="182803"/>
    <lineage>
        <taxon>Eukaryota</taxon>
        <taxon>Metazoa</taxon>
        <taxon>Ecdysozoa</taxon>
        <taxon>Arthropoda</taxon>
        <taxon>Chelicerata</taxon>
        <taxon>Arachnida</taxon>
        <taxon>Araneae</taxon>
        <taxon>Araneomorphae</taxon>
        <taxon>Entelegynae</taxon>
        <taxon>Araneoidea</taxon>
        <taxon>Araneidae</taxon>
        <taxon>Araneus</taxon>
    </lineage>
</organism>
<reference evidence="2 3" key="1">
    <citation type="journal article" date="2019" name="Sci. Rep.">
        <title>Orb-weaving spider Araneus ventricosus genome elucidates the spidroin gene catalogue.</title>
        <authorList>
            <person name="Kono N."/>
            <person name="Nakamura H."/>
            <person name="Ohtoshi R."/>
            <person name="Moran D.A.P."/>
            <person name="Shinohara A."/>
            <person name="Yoshida Y."/>
            <person name="Fujiwara M."/>
            <person name="Mori M."/>
            <person name="Tomita M."/>
            <person name="Arakawa K."/>
        </authorList>
    </citation>
    <scope>NUCLEOTIDE SEQUENCE [LARGE SCALE GENOMIC DNA]</scope>
</reference>
<sequence length="183" mass="20433">MQQKIDLLPTGGNRGILTQRVKGETLPPPGNHDLATHDSDFMKNVDSTGESSVCNLVPRDPSATKLSEKVWKGKTVSTNYALVPEAAALCRQEEVTSYARFCALLNVAFPTVWLLYVLILSNYLQTSGTDGQPTPFLWRTLPVSINDVYLARRVSQVDSLPYCVRKFHFTWILDFVSMSQATH</sequence>